<gene>
    <name evidence="2" type="ORF">BDQ12DRAFT_621735</name>
</gene>
<protein>
    <submittedName>
        <fullName evidence="2">Uncharacterized protein</fullName>
    </submittedName>
</protein>
<dbReference type="EMBL" id="ML213590">
    <property type="protein sequence ID" value="TFK45110.1"/>
    <property type="molecule type" value="Genomic_DNA"/>
</dbReference>
<keyword evidence="1" id="KW-1133">Transmembrane helix</keyword>
<reference evidence="2 3" key="1">
    <citation type="journal article" date="2019" name="Nat. Ecol. Evol.">
        <title>Megaphylogeny resolves global patterns of mushroom evolution.</title>
        <authorList>
            <person name="Varga T."/>
            <person name="Krizsan K."/>
            <person name="Foldi C."/>
            <person name="Dima B."/>
            <person name="Sanchez-Garcia M."/>
            <person name="Sanchez-Ramirez S."/>
            <person name="Szollosi G.J."/>
            <person name="Szarkandi J.G."/>
            <person name="Papp V."/>
            <person name="Albert L."/>
            <person name="Andreopoulos W."/>
            <person name="Angelini C."/>
            <person name="Antonin V."/>
            <person name="Barry K.W."/>
            <person name="Bougher N.L."/>
            <person name="Buchanan P."/>
            <person name="Buyck B."/>
            <person name="Bense V."/>
            <person name="Catcheside P."/>
            <person name="Chovatia M."/>
            <person name="Cooper J."/>
            <person name="Damon W."/>
            <person name="Desjardin D."/>
            <person name="Finy P."/>
            <person name="Geml J."/>
            <person name="Haridas S."/>
            <person name="Hughes K."/>
            <person name="Justo A."/>
            <person name="Karasinski D."/>
            <person name="Kautmanova I."/>
            <person name="Kiss B."/>
            <person name="Kocsube S."/>
            <person name="Kotiranta H."/>
            <person name="LaButti K.M."/>
            <person name="Lechner B.E."/>
            <person name="Liimatainen K."/>
            <person name="Lipzen A."/>
            <person name="Lukacs Z."/>
            <person name="Mihaltcheva S."/>
            <person name="Morgado L.N."/>
            <person name="Niskanen T."/>
            <person name="Noordeloos M.E."/>
            <person name="Ohm R.A."/>
            <person name="Ortiz-Santana B."/>
            <person name="Ovrebo C."/>
            <person name="Racz N."/>
            <person name="Riley R."/>
            <person name="Savchenko A."/>
            <person name="Shiryaev A."/>
            <person name="Soop K."/>
            <person name="Spirin V."/>
            <person name="Szebenyi C."/>
            <person name="Tomsovsky M."/>
            <person name="Tulloss R.E."/>
            <person name="Uehling J."/>
            <person name="Grigoriev I.V."/>
            <person name="Vagvolgyi C."/>
            <person name="Papp T."/>
            <person name="Martin F.M."/>
            <person name="Miettinen O."/>
            <person name="Hibbett D.S."/>
            <person name="Nagy L.G."/>
        </authorList>
    </citation>
    <scope>NUCLEOTIDE SEQUENCE [LARGE SCALE GENOMIC DNA]</scope>
    <source>
        <strain evidence="2 3">CBS 166.37</strain>
    </source>
</reference>
<dbReference type="AlphaFoldDB" id="A0A5C3MIT5"/>
<feature type="transmembrane region" description="Helical" evidence="1">
    <location>
        <begin position="102"/>
        <end position="122"/>
    </location>
</feature>
<organism evidence="2 3">
    <name type="scientific">Crucibulum laeve</name>
    <dbReference type="NCBI Taxonomy" id="68775"/>
    <lineage>
        <taxon>Eukaryota</taxon>
        <taxon>Fungi</taxon>
        <taxon>Dikarya</taxon>
        <taxon>Basidiomycota</taxon>
        <taxon>Agaricomycotina</taxon>
        <taxon>Agaricomycetes</taxon>
        <taxon>Agaricomycetidae</taxon>
        <taxon>Agaricales</taxon>
        <taxon>Agaricineae</taxon>
        <taxon>Nidulariaceae</taxon>
        <taxon>Crucibulum</taxon>
    </lineage>
</organism>
<keyword evidence="3" id="KW-1185">Reference proteome</keyword>
<sequence length="249" mass="27706">MTSPFVKLLSGTNKQPGIQSTLAEVAHGNAPLFTRVPPVWARWAWAFVAADFIFFGNVIDLAWNRWAIEVPTPKVVPEPGKARLEDAQPEKNWELRPAWQRAGVAASFFILGTGMAGALLFARSRVIRSFTFVQPAAGTNAPADRKIFIQTTNNPRDTGMVLPFRHCFLSEGRNVQEMIMQIRGQRGSWDMGLKHAKINGEPATTYQARTAILEAWKGGNLRGKWASSVEADPRWKSGPIVANRRKNLK</sequence>
<proteinExistence type="predicted"/>
<name>A0A5C3MIT5_9AGAR</name>
<evidence type="ECO:0000256" key="1">
    <source>
        <dbReference type="SAM" id="Phobius"/>
    </source>
</evidence>
<evidence type="ECO:0000313" key="2">
    <source>
        <dbReference type="EMBL" id="TFK45110.1"/>
    </source>
</evidence>
<keyword evidence="1" id="KW-0812">Transmembrane</keyword>
<evidence type="ECO:0000313" key="3">
    <source>
        <dbReference type="Proteomes" id="UP000308652"/>
    </source>
</evidence>
<dbReference type="Proteomes" id="UP000308652">
    <property type="component" value="Unassembled WGS sequence"/>
</dbReference>
<accession>A0A5C3MIT5</accession>
<keyword evidence="1" id="KW-0472">Membrane</keyword>
<dbReference type="OrthoDB" id="2607755at2759"/>